<evidence type="ECO:0000256" key="2">
    <source>
        <dbReference type="SAM" id="Phobius"/>
    </source>
</evidence>
<feature type="transmembrane region" description="Helical" evidence="2">
    <location>
        <begin position="461"/>
        <end position="483"/>
    </location>
</feature>
<comment type="caution">
    <text evidence="3">The sequence shown here is derived from an EMBL/GenBank/DDBJ whole genome shotgun (WGS) entry which is preliminary data.</text>
</comment>
<reference evidence="3" key="1">
    <citation type="submission" date="2021-01" db="EMBL/GenBank/DDBJ databases">
        <title>Modified the classification status of verrucomicrobia.</title>
        <authorList>
            <person name="Feng X."/>
        </authorList>
    </citation>
    <scope>NUCLEOTIDE SEQUENCE</scope>
    <source>
        <strain evidence="3">5K15</strain>
    </source>
</reference>
<dbReference type="PANTHER" id="PTHR32309:SF31">
    <property type="entry name" value="CAPSULAR EXOPOLYSACCHARIDE FAMILY"/>
    <property type="match status" value="1"/>
</dbReference>
<proteinExistence type="predicted"/>
<organism evidence="3 4">
    <name type="scientific">Oceaniferula flava</name>
    <dbReference type="NCBI Taxonomy" id="2800421"/>
    <lineage>
        <taxon>Bacteria</taxon>
        <taxon>Pseudomonadati</taxon>
        <taxon>Verrucomicrobiota</taxon>
        <taxon>Verrucomicrobiia</taxon>
        <taxon>Verrucomicrobiales</taxon>
        <taxon>Verrucomicrobiaceae</taxon>
        <taxon>Oceaniferula</taxon>
    </lineage>
</organism>
<feature type="transmembrane region" description="Helical" evidence="2">
    <location>
        <begin position="64"/>
        <end position="83"/>
    </location>
</feature>
<evidence type="ECO:0008006" key="5">
    <source>
        <dbReference type="Google" id="ProtNLM"/>
    </source>
</evidence>
<dbReference type="Proteomes" id="UP000634206">
    <property type="component" value="Unassembled WGS sequence"/>
</dbReference>
<dbReference type="AlphaFoldDB" id="A0AAE2VCL0"/>
<dbReference type="InterPro" id="IPR050445">
    <property type="entry name" value="Bact_polysacc_biosynth/exp"/>
</dbReference>
<keyword evidence="2" id="KW-0812">Transmembrane</keyword>
<keyword evidence="2" id="KW-1133">Transmembrane helix</keyword>
<gene>
    <name evidence="3" type="ORF">JIN83_12475</name>
</gene>
<evidence type="ECO:0000313" key="4">
    <source>
        <dbReference type="Proteomes" id="UP000634206"/>
    </source>
</evidence>
<keyword evidence="1" id="KW-0175">Coiled coil</keyword>
<keyword evidence="2" id="KW-0472">Membrane</keyword>
<name>A0AAE2VCL0_9BACT</name>
<dbReference type="RefSeq" id="WP_309490392.1">
    <property type="nucleotide sequence ID" value="NZ_JAENIG010000008.1"/>
</dbReference>
<feature type="coiled-coil region" evidence="1">
    <location>
        <begin position="228"/>
        <end position="292"/>
    </location>
</feature>
<dbReference type="EMBL" id="JAENIG010000008">
    <property type="protein sequence ID" value="MBK1855780.1"/>
    <property type="molecule type" value="Genomic_DNA"/>
</dbReference>
<protein>
    <recommendedName>
        <fullName evidence="5">Polysaccharide chain length determinant N-terminal domain-containing protein</fullName>
    </recommendedName>
</protein>
<keyword evidence="4" id="KW-1185">Reference proteome</keyword>
<evidence type="ECO:0000313" key="3">
    <source>
        <dbReference type="EMBL" id="MBK1855780.1"/>
    </source>
</evidence>
<sequence length="744" mass="81873">MNNSHSSASDQVVLVGNQNNALSTNDERYAIQTPSMQGPGLAGHREVKRAVFSVEELFSYVRKYGIVAAIVGLLLGVGLYTFVQTRTPVFESTSIVLLNQGNGKQLNLETIRPEEQSEYTLPQLVNNLKNEISSDKFRLSFFGAVDDHLRDRIIGVRSESEQGLNDQAIFLDRVSKQIAIEVLKDSHMVSVTAKSQDNQLAAELANAYVAHFCDYTRQEEMENTRKVADFLQSKASDLLVRVKQLEAELLAFREKEGISAGQADSEFAANQVNNLNTQLVEAKLNREKIAETLDIIDSAGKDPEDLLKVPLLAENAVLAEAYAELNEARSEVGTLSIDFGKMHPRMIVAVNKEQDALENLQKLVGQMVGSLQRQLKTSTSKVVSLETKVKVAKNELTLAGNKSVGQELKEEQLKSGRELYNSLIRQKNEADIALQFSGVDRVRITEQALPQRDPIFPRKPLSAVLGLVAFGGCFFGIPLTLGLGKRVIELAQPATTEEEAPAIEQTAEQVPAMAPNSHHALPSFPQSNQTSEALNYPTLVTFPRGDASQSRDWVRHASDPAVRSGVELNAYLTRLISEPNQARGLILTSNHYNPAKTLSAAALALAASRRGLRTLLVSSEKLTPSMSPEQTQYRDGALQKTADELLAPFHTEQQGLFFVTDDAWKRIPSLCLETLTNAHHCVDLLILDAPLVSAESELAILSGFASNIVLVRNSSEDYHHSEQQKRFQRILPACTVTGEFLIEG</sequence>
<accession>A0AAE2VCL0</accession>
<evidence type="ECO:0000256" key="1">
    <source>
        <dbReference type="SAM" id="Coils"/>
    </source>
</evidence>
<dbReference type="PANTHER" id="PTHR32309">
    <property type="entry name" value="TYROSINE-PROTEIN KINASE"/>
    <property type="match status" value="1"/>
</dbReference>